<gene>
    <name evidence="1" type="ORF">PsorP6_003131</name>
</gene>
<sequence>MDQDEEMQVYEYFVPAWTLDEYFTAVEDDELFRVVIPQLDASDDRETAADVNEFVKTIDHHDVASAANYTTMFRQSLVLSKHYVACGSARGGVTLYDGDEIINWPSGRFLVVDPRNLCNLPSKGWLKPHKYNHGGYDAIYVDKAAGLIHLVQVTKAHHHTFHIGYFHQFLCNLRDLVRSFDVKTLEIFFVIEREALSDFQFSNVTGEGPFSHFCGLGEV</sequence>
<name>A0ACC0VP84_9STRA</name>
<keyword evidence="2" id="KW-1185">Reference proteome</keyword>
<proteinExistence type="predicted"/>
<reference evidence="1 2" key="1">
    <citation type="journal article" date="2022" name="bioRxiv">
        <title>The genome of the oomycete Peronosclerospora sorghi, a cosmopolitan pathogen of maize and sorghum, is inflated with dispersed pseudogenes.</title>
        <authorList>
            <person name="Fletcher K."/>
            <person name="Martin F."/>
            <person name="Isakeit T."/>
            <person name="Cavanaugh K."/>
            <person name="Magill C."/>
            <person name="Michelmore R."/>
        </authorList>
    </citation>
    <scope>NUCLEOTIDE SEQUENCE [LARGE SCALE GENOMIC DNA]</scope>
    <source>
        <strain evidence="1">P6</strain>
    </source>
</reference>
<dbReference type="EMBL" id="CM047587">
    <property type="protein sequence ID" value="KAI9908302.1"/>
    <property type="molecule type" value="Genomic_DNA"/>
</dbReference>
<accession>A0ACC0VP84</accession>
<evidence type="ECO:0000313" key="1">
    <source>
        <dbReference type="EMBL" id="KAI9908302.1"/>
    </source>
</evidence>
<organism evidence="1 2">
    <name type="scientific">Peronosclerospora sorghi</name>
    <dbReference type="NCBI Taxonomy" id="230839"/>
    <lineage>
        <taxon>Eukaryota</taxon>
        <taxon>Sar</taxon>
        <taxon>Stramenopiles</taxon>
        <taxon>Oomycota</taxon>
        <taxon>Peronosporomycetes</taxon>
        <taxon>Peronosporales</taxon>
        <taxon>Peronosporaceae</taxon>
        <taxon>Peronosclerospora</taxon>
    </lineage>
</organism>
<comment type="caution">
    <text evidence="1">The sequence shown here is derived from an EMBL/GenBank/DDBJ whole genome shotgun (WGS) entry which is preliminary data.</text>
</comment>
<evidence type="ECO:0000313" key="2">
    <source>
        <dbReference type="Proteomes" id="UP001163321"/>
    </source>
</evidence>
<dbReference type="Proteomes" id="UP001163321">
    <property type="component" value="Chromosome 8"/>
</dbReference>
<protein>
    <submittedName>
        <fullName evidence="1">Uncharacterized protein</fullName>
    </submittedName>
</protein>